<protein>
    <submittedName>
        <fullName evidence="2">Uncharacterized protein</fullName>
    </submittedName>
</protein>
<reference evidence="3" key="1">
    <citation type="journal article" date="2019" name="Int. J. Syst. Evol. Microbiol.">
        <title>The Global Catalogue of Microorganisms (GCM) 10K type strain sequencing project: providing services to taxonomists for standard genome sequencing and annotation.</title>
        <authorList>
            <consortium name="The Broad Institute Genomics Platform"/>
            <consortium name="The Broad Institute Genome Sequencing Center for Infectious Disease"/>
            <person name="Wu L."/>
            <person name="Ma J."/>
        </authorList>
    </citation>
    <scope>NUCLEOTIDE SEQUENCE [LARGE SCALE GENOMIC DNA]</scope>
    <source>
        <strain evidence="3">JCM 18304</strain>
    </source>
</reference>
<comment type="caution">
    <text evidence="2">The sequence shown here is derived from an EMBL/GenBank/DDBJ whole genome shotgun (WGS) entry which is preliminary data.</text>
</comment>
<evidence type="ECO:0000313" key="2">
    <source>
        <dbReference type="EMBL" id="GAA5186840.1"/>
    </source>
</evidence>
<gene>
    <name evidence="2" type="ORF">GCM10023322_33930</name>
</gene>
<proteinExistence type="predicted"/>
<evidence type="ECO:0000256" key="1">
    <source>
        <dbReference type="SAM" id="Phobius"/>
    </source>
</evidence>
<name>A0ABP9RTF4_9ACTN</name>
<keyword evidence="1" id="KW-0472">Membrane</keyword>
<dbReference type="Proteomes" id="UP001501570">
    <property type="component" value="Unassembled WGS sequence"/>
</dbReference>
<keyword evidence="1" id="KW-1133">Transmembrane helix</keyword>
<organism evidence="2 3">
    <name type="scientific">Rugosimonospora acidiphila</name>
    <dbReference type="NCBI Taxonomy" id="556531"/>
    <lineage>
        <taxon>Bacteria</taxon>
        <taxon>Bacillati</taxon>
        <taxon>Actinomycetota</taxon>
        <taxon>Actinomycetes</taxon>
        <taxon>Micromonosporales</taxon>
        <taxon>Micromonosporaceae</taxon>
        <taxon>Rugosimonospora</taxon>
    </lineage>
</organism>
<feature type="transmembrane region" description="Helical" evidence="1">
    <location>
        <begin position="33"/>
        <end position="55"/>
    </location>
</feature>
<feature type="transmembrane region" description="Helical" evidence="1">
    <location>
        <begin position="61"/>
        <end position="92"/>
    </location>
</feature>
<accession>A0ABP9RTF4</accession>
<dbReference type="EMBL" id="BAABJQ010000008">
    <property type="protein sequence ID" value="GAA5186840.1"/>
    <property type="molecule type" value="Genomic_DNA"/>
</dbReference>
<feature type="transmembrane region" description="Helical" evidence="1">
    <location>
        <begin position="6"/>
        <end position="24"/>
    </location>
</feature>
<keyword evidence="1" id="KW-0812">Transmembrane</keyword>
<sequence>MWARWLALAATIWTGAYVAAYLVLVRHGGNSPAWWYIGLLAIGVAPLIVTVAGWLSRLALVASAVVLALAMLVGLLSIGIFLLPSAVCVIVAASLMKPTSRTVSGVG</sequence>
<evidence type="ECO:0000313" key="3">
    <source>
        <dbReference type="Proteomes" id="UP001501570"/>
    </source>
</evidence>
<keyword evidence="3" id="KW-1185">Reference proteome</keyword>